<keyword evidence="2" id="KW-1185">Reference proteome</keyword>
<gene>
    <name evidence="1" type="ORF">F0L68_05370</name>
</gene>
<dbReference type="RefSeq" id="WP_149848333.1">
    <property type="nucleotide sequence ID" value="NZ_VUOB01000009.1"/>
</dbReference>
<dbReference type="SUPFAM" id="SSF48452">
    <property type="entry name" value="TPR-like"/>
    <property type="match status" value="1"/>
</dbReference>
<accession>A0A5B2XQE0</accession>
<organism evidence="1 2">
    <name type="scientific">Solihabitans fulvus</name>
    <dbReference type="NCBI Taxonomy" id="1892852"/>
    <lineage>
        <taxon>Bacteria</taxon>
        <taxon>Bacillati</taxon>
        <taxon>Actinomycetota</taxon>
        <taxon>Actinomycetes</taxon>
        <taxon>Pseudonocardiales</taxon>
        <taxon>Pseudonocardiaceae</taxon>
        <taxon>Solihabitans</taxon>
    </lineage>
</organism>
<name>A0A5B2XQE0_9PSEU</name>
<dbReference type="InterPro" id="IPR053137">
    <property type="entry name" value="NLR-like"/>
</dbReference>
<reference evidence="1 2" key="2">
    <citation type="submission" date="2019-09" db="EMBL/GenBank/DDBJ databases">
        <authorList>
            <person name="Jin C."/>
        </authorList>
    </citation>
    <scope>NUCLEOTIDE SEQUENCE [LARGE SCALE GENOMIC DNA]</scope>
    <source>
        <strain evidence="1 2">AN110305</strain>
    </source>
</reference>
<comment type="caution">
    <text evidence="1">The sequence shown here is derived from an EMBL/GenBank/DDBJ whole genome shotgun (WGS) entry which is preliminary data.</text>
</comment>
<protein>
    <submittedName>
        <fullName evidence="1">Tetratricopeptide repeat protein</fullName>
    </submittedName>
</protein>
<dbReference type="Proteomes" id="UP000323454">
    <property type="component" value="Unassembled WGS sequence"/>
</dbReference>
<dbReference type="PANTHER" id="PTHR46082:SF6">
    <property type="entry name" value="AAA+ ATPASE DOMAIN-CONTAINING PROTEIN-RELATED"/>
    <property type="match status" value="1"/>
</dbReference>
<dbReference type="InterPro" id="IPR011990">
    <property type="entry name" value="TPR-like_helical_dom_sf"/>
</dbReference>
<reference evidence="1 2" key="1">
    <citation type="submission" date="2019-09" db="EMBL/GenBank/DDBJ databases">
        <title>Goodfellowia gen. nov., a new genus of the Pseudonocardineae related to Actinoalloteichus, containing Goodfellowia coeruleoviolacea gen. nov., comb. nov. gen. nov., comb. nov.</title>
        <authorList>
            <person name="Labeda D."/>
        </authorList>
    </citation>
    <scope>NUCLEOTIDE SEQUENCE [LARGE SCALE GENOMIC DNA]</scope>
    <source>
        <strain evidence="1 2">AN110305</strain>
    </source>
</reference>
<sequence>MAAGALATVWVSGPAASAVGAGLAVAVFGVTSERAKALLNKRAEQRETLPRHVLAAGASGRPRRVRELDDPIALGVHPAEAITRAVDGRTVVDRVPPYVPRDDQHRLRELADAGGFVLLVGDSTAGKTRAAYEAMRALLPDHALIVPAGRTSFTAIVPAVQAERRCVVWLDDLERFLGAGGLTSNTINRLLDSEGGRDTLVLATMRSREHDRYSAREEPEFHGPERDSWRDARSVLELATVVELRRGWSDEELRRARAYADDPRIRSALPKAGPLGLAELLATGPQLTRDWRNAWRPGAHPRGAALVAAAVDCRRAGLHEPQALETLAELSEHYLAAAGGALLRPEPLDDALTWATAPSQGASSLLLPNDDGRFLAFDYLIDVAGLDRIPQATWDALVARATPAQAFDLGQAAEQRMLYPTAASAYRNAAGIADAEVALAWAISNSGEPLSALREVDELLALRRATYDPSDRRILRIRWAQAYCQMLAGYFTLATAAFAQLADDQSRLLGRDDPEALETRREHAVALANMGDFPQATQILEEIIERQQTVLGPSHPSTLISQGYLTQLLSECGDFERALKISTELCAAWERVSGPDSPWTLRGRGGLALATFRAGNPARAAELLHELARDRERVLGTEHSHVLLDKCWLVVFESMAGNKDQATDLLAKLIADRRSSLGESSSYAVLAADLITLIASGGRPSGTGMRQRLSDFLRACASVLGTQHPFVSALRHSLGELLPD</sequence>
<dbReference type="InterPro" id="IPR027417">
    <property type="entry name" value="P-loop_NTPase"/>
</dbReference>
<proteinExistence type="predicted"/>
<evidence type="ECO:0000313" key="1">
    <source>
        <dbReference type="EMBL" id="KAA2265092.1"/>
    </source>
</evidence>
<evidence type="ECO:0000313" key="2">
    <source>
        <dbReference type="Proteomes" id="UP000323454"/>
    </source>
</evidence>
<dbReference type="PANTHER" id="PTHR46082">
    <property type="entry name" value="ATP/GTP-BINDING PROTEIN-RELATED"/>
    <property type="match status" value="1"/>
</dbReference>
<dbReference type="SUPFAM" id="SSF52540">
    <property type="entry name" value="P-loop containing nucleoside triphosphate hydrolases"/>
    <property type="match status" value="1"/>
</dbReference>
<dbReference type="Pfam" id="PF13424">
    <property type="entry name" value="TPR_12"/>
    <property type="match status" value="1"/>
</dbReference>
<dbReference type="AlphaFoldDB" id="A0A5B2XQE0"/>
<dbReference type="Gene3D" id="1.25.40.10">
    <property type="entry name" value="Tetratricopeptide repeat domain"/>
    <property type="match status" value="1"/>
</dbReference>
<dbReference type="Pfam" id="PF13374">
    <property type="entry name" value="TPR_10"/>
    <property type="match status" value="1"/>
</dbReference>
<dbReference type="EMBL" id="VUOB01000009">
    <property type="protein sequence ID" value="KAA2265092.1"/>
    <property type="molecule type" value="Genomic_DNA"/>
</dbReference>
<dbReference type="OrthoDB" id="4532668at2"/>